<gene>
    <name evidence="2" type="ORF">PFISCL1PPCAC_12623</name>
</gene>
<evidence type="ECO:0000313" key="2">
    <source>
        <dbReference type="EMBL" id="GMT21326.1"/>
    </source>
</evidence>
<dbReference type="PANTHER" id="PTHR22943:SF248">
    <property type="entry name" value="SEVEN TM RECEPTOR"/>
    <property type="match status" value="1"/>
</dbReference>
<dbReference type="EMBL" id="BTSY01000004">
    <property type="protein sequence ID" value="GMT21326.1"/>
    <property type="molecule type" value="Genomic_DNA"/>
</dbReference>
<organism evidence="2 3">
    <name type="scientific">Pristionchus fissidentatus</name>
    <dbReference type="NCBI Taxonomy" id="1538716"/>
    <lineage>
        <taxon>Eukaryota</taxon>
        <taxon>Metazoa</taxon>
        <taxon>Ecdysozoa</taxon>
        <taxon>Nematoda</taxon>
        <taxon>Chromadorea</taxon>
        <taxon>Rhabditida</taxon>
        <taxon>Rhabditina</taxon>
        <taxon>Diplogasteromorpha</taxon>
        <taxon>Diplogasteroidea</taxon>
        <taxon>Neodiplogasteridae</taxon>
        <taxon>Pristionchus</taxon>
    </lineage>
</organism>
<feature type="transmembrane region" description="Helical" evidence="1">
    <location>
        <begin position="158"/>
        <end position="184"/>
    </location>
</feature>
<keyword evidence="1" id="KW-0472">Membrane</keyword>
<feature type="transmembrane region" description="Helical" evidence="1">
    <location>
        <begin position="48"/>
        <end position="71"/>
    </location>
</feature>
<name>A0AAV5VPG2_9BILA</name>
<reference evidence="2" key="1">
    <citation type="submission" date="2023-10" db="EMBL/GenBank/DDBJ databases">
        <title>Genome assembly of Pristionchus species.</title>
        <authorList>
            <person name="Yoshida K."/>
            <person name="Sommer R.J."/>
        </authorList>
    </citation>
    <scope>NUCLEOTIDE SEQUENCE</scope>
    <source>
        <strain evidence="2">RS5133</strain>
    </source>
</reference>
<evidence type="ECO:0008006" key="4">
    <source>
        <dbReference type="Google" id="ProtNLM"/>
    </source>
</evidence>
<dbReference type="AlphaFoldDB" id="A0AAV5VPG2"/>
<dbReference type="PANTHER" id="PTHR22943">
    <property type="entry name" value="7-TRANSMEMBRANE DOMAIN RECEPTOR C.ELEGANS"/>
    <property type="match status" value="1"/>
</dbReference>
<evidence type="ECO:0000313" key="3">
    <source>
        <dbReference type="Proteomes" id="UP001432322"/>
    </source>
</evidence>
<dbReference type="Pfam" id="PF10326">
    <property type="entry name" value="7TM_GPCR_Str"/>
    <property type="match status" value="1"/>
</dbReference>
<dbReference type="Proteomes" id="UP001432322">
    <property type="component" value="Unassembled WGS sequence"/>
</dbReference>
<keyword evidence="1" id="KW-0812">Transmembrane</keyword>
<comment type="caution">
    <text evidence="2">The sequence shown here is derived from an EMBL/GenBank/DDBJ whole genome shotgun (WGS) entry which is preliminary data.</text>
</comment>
<keyword evidence="3" id="KW-1185">Reference proteome</keyword>
<accession>A0AAV5VPG2</accession>
<dbReference type="InterPro" id="IPR019428">
    <property type="entry name" value="7TM_GPCR_serpentine_rcpt_Str"/>
</dbReference>
<protein>
    <recommendedName>
        <fullName evidence="4">G protein-coupled receptor</fullName>
    </recommendedName>
</protein>
<proteinExistence type="predicted"/>
<feature type="transmembrane region" description="Helical" evidence="1">
    <location>
        <begin position="12"/>
        <end position="36"/>
    </location>
</feature>
<evidence type="ECO:0000256" key="1">
    <source>
        <dbReference type="SAM" id="Phobius"/>
    </source>
</evidence>
<feature type="non-terminal residue" evidence="2">
    <location>
        <position position="188"/>
    </location>
</feature>
<keyword evidence="1" id="KW-1133">Transmembrane helix</keyword>
<sequence>MVSDKNRALFEFLTVFEIVNIGLSVVTNLLLIYLIVYRSSKEIGAYRFMLIAFAINDIYFPVLHFLTLPVICSYKDAFIMFAHGILTSKFSICLFGSSFSQTMPLLSHLFANMYVSYGTDSETREYMQPFFDEEFAGEHYDFIGVLYYSTNGAFRPSAFFATMGFNTIMTFCMSIIVGCSIAIVKHLR</sequence>